<proteinExistence type="evidence at transcript level"/>
<reference evidence="1" key="1">
    <citation type="submission" date="2008-12" db="EMBL/GenBank/DDBJ databases">
        <authorList>
            <person name="Zhang H."/>
            <person name="Lin S."/>
        </authorList>
    </citation>
    <scope>NUCLEOTIDE SEQUENCE</scope>
    <source>
        <strain evidence="1">CCMP1831</strain>
    </source>
</reference>
<name>E8Z6K4_PFIPI</name>
<accession>E8Z6K4</accession>
<organism evidence="1">
    <name type="scientific">Pfiesteria piscicida</name>
    <name type="common">Phantom dinoflagellate</name>
    <dbReference type="NCBI Taxonomy" id="71001"/>
    <lineage>
        <taxon>Eukaryota</taxon>
        <taxon>Sar</taxon>
        <taxon>Alveolata</taxon>
        <taxon>Dinophyceae</taxon>
        <taxon>Peridiniales</taxon>
        <taxon>Pfiesteriaceae</taxon>
        <taxon>Pfiesteria</taxon>
    </lineage>
</organism>
<evidence type="ECO:0000313" key="1">
    <source>
        <dbReference type="EMBL" id="ACU45084.1"/>
    </source>
</evidence>
<reference evidence="1" key="2">
    <citation type="book" date="2010" name="PROCEEDINGS OF 13TH INTERNATIONAL CONFERENCE ON HARMFUL ALGAE" publisher="International Society For The Study of Harmful Algae" city="Hong Kong, China">
        <title>Dinoflagellate meta-transcriptomics enabled by spliced leader.</title>
        <editorList>
            <person name="Unknown A."/>
        </editorList>
        <authorList>
            <person name="Lin S."/>
            <person name="Zhang H."/>
        </authorList>
    </citation>
    <scope>NUCLEOTIDE SEQUENCE</scope>
    <source>
        <strain evidence="1">CCMP1831</strain>
    </source>
</reference>
<dbReference type="EMBL" id="FJ600033">
    <property type="protein sequence ID" value="ACU45084.1"/>
    <property type="molecule type" value="mRNA"/>
</dbReference>
<feature type="non-terminal residue" evidence="1">
    <location>
        <position position="1"/>
    </location>
</feature>
<dbReference type="AlphaFoldDB" id="E8Z6K4"/>
<sequence>GRAYCGKSIAVDEGDVLQGGMELVAKGQWKVTADAGAKGKSEHLVSTSTAMNAAYLTLEGMVIYSCAALPAGAVTFSANVLADESGRSVTPSWRTDVRHSECTPQAKVGDSGSVELSWKLAADTVVV</sequence>
<protein>
    <submittedName>
        <fullName evidence="1">Uncharacterized protein</fullName>
    </submittedName>
</protein>